<organism evidence="1 2">
    <name type="scientific">Candidatus Faeciplasma pullistercoris</name>
    <dbReference type="NCBI Taxonomy" id="2840800"/>
    <lineage>
        <taxon>Bacteria</taxon>
        <taxon>Bacillati</taxon>
        <taxon>Bacillota</taxon>
        <taxon>Clostridia</taxon>
        <taxon>Eubacteriales</taxon>
        <taxon>Oscillospiraceae</taxon>
        <taxon>Oscillospiraceae incertae sedis</taxon>
        <taxon>Candidatus Faeciplasma</taxon>
    </lineage>
</organism>
<evidence type="ECO:0000313" key="1">
    <source>
        <dbReference type="EMBL" id="HIT58513.1"/>
    </source>
</evidence>
<dbReference type="AlphaFoldDB" id="A0A9D1GSE6"/>
<reference evidence="1" key="1">
    <citation type="submission" date="2020-10" db="EMBL/GenBank/DDBJ databases">
        <authorList>
            <person name="Gilroy R."/>
        </authorList>
    </citation>
    <scope>NUCLEOTIDE SEQUENCE</scope>
    <source>
        <strain evidence="1">CHK33-4379</strain>
    </source>
</reference>
<dbReference type="InterPro" id="IPR020256">
    <property type="entry name" value="Spore_coat_CotJA"/>
</dbReference>
<dbReference type="Proteomes" id="UP000824136">
    <property type="component" value="Unassembled WGS sequence"/>
</dbReference>
<reference evidence="1" key="2">
    <citation type="journal article" date="2021" name="PeerJ">
        <title>Extensive microbial diversity within the chicken gut microbiome revealed by metagenomics and culture.</title>
        <authorList>
            <person name="Gilroy R."/>
            <person name="Ravi A."/>
            <person name="Getino M."/>
            <person name="Pursley I."/>
            <person name="Horton D.L."/>
            <person name="Alikhan N.F."/>
            <person name="Baker D."/>
            <person name="Gharbi K."/>
            <person name="Hall N."/>
            <person name="Watson M."/>
            <person name="Adriaenssens E.M."/>
            <person name="Foster-Nyarko E."/>
            <person name="Jarju S."/>
            <person name="Secka A."/>
            <person name="Antonio M."/>
            <person name="Oren A."/>
            <person name="Chaudhuri R.R."/>
            <person name="La Ragione R."/>
            <person name="Hildebrand F."/>
            <person name="Pallen M.J."/>
        </authorList>
    </citation>
    <scope>NUCLEOTIDE SEQUENCE</scope>
    <source>
        <strain evidence="1">CHK33-4379</strain>
    </source>
</reference>
<protein>
    <submittedName>
        <fullName evidence="1">Spore coat associated protein CotJA</fullName>
    </submittedName>
</protein>
<dbReference type="Pfam" id="PF11007">
    <property type="entry name" value="CotJA"/>
    <property type="match status" value="1"/>
</dbReference>
<gene>
    <name evidence="1" type="ORF">IAC39_02195</name>
</gene>
<dbReference type="EMBL" id="DVLL01000010">
    <property type="protein sequence ID" value="HIT58513.1"/>
    <property type="molecule type" value="Genomic_DNA"/>
</dbReference>
<sequence>MNITDIVLNPTVKNEPGLCCSQPSTALPKNMPPAMLYVPYQSWQKVYDPVVGIDRGTIFEELDKPFIGERA</sequence>
<evidence type="ECO:0000313" key="2">
    <source>
        <dbReference type="Proteomes" id="UP000824136"/>
    </source>
</evidence>
<name>A0A9D1GSE6_9FIRM</name>
<accession>A0A9D1GSE6</accession>
<comment type="caution">
    <text evidence="1">The sequence shown here is derived from an EMBL/GenBank/DDBJ whole genome shotgun (WGS) entry which is preliminary data.</text>
</comment>
<proteinExistence type="predicted"/>